<feature type="transmembrane region" description="Helical" evidence="1">
    <location>
        <begin position="196"/>
        <end position="216"/>
    </location>
</feature>
<keyword evidence="3" id="KW-1185">Reference proteome</keyword>
<protein>
    <submittedName>
        <fullName evidence="2">Uncharacterized protein</fullName>
    </submittedName>
</protein>
<evidence type="ECO:0000256" key="1">
    <source>
        <dbReference type="SAM" id="Phobius"/>
    </source>
</evidence>
<keyword evidence="1" id="KW-0472">Membrane</keyword>
<dbReference type="EMBL" id="LASV01000107">
    <property type="protein sequence ID" value="KKA23237.1"/>
    <property type="molecule type" value="Genomic_DNA"/>
</dbReference>
<dbReference type="RefSeq" id="XP_013329849.1">
    <property type="nucleotide sequence ID" value="XM_013474395.1"/>
</dbReference>
<dbReference type="AlphaFoldDB" id="A0A0F4YY76"/>
<evidence type="ECO:0000313" key="3">
    <source>
        <dbReference type="Proteomes" id="UP000053958"/>
    </source>
</evidence>
<dbReference type="OrthoDB" id="4215592at2759"/>
<evidence type="ECO:0000313" key="2">
    <source>
        <dbReference type="EMBL" id="KKA23237.1"/>
    </source>
</evidence>
<keyword evidence="1" id="KW-0812">Transmembrane</keyword>
<comment type="caution">
    <text evidence="2">The sequence shown here is derived from an EMBL/GenBank/DDBJ whole genome shotgun (WGS) entry which is preliminary data.</text>
</comment>
<dbReference type="Proteomes" id="UP000053958">
    <property type="component" value="Unassembled WGS sequence"/>
</dbReference>
<sequence length="311" mass="35719">MILFPRLQLIELEDLPWFPSWIREYAHLLLAQVWRTKGLGKSTTTASQACDILLEQLQLQDSSSSTKGEDISSFVFVDACAGAGGPTPILERTLNSKLQSRGCQPVQFVLADLYPHLDTWRQIVKRSECISYIEKPVDATRTVKYLPDGERKKECRMFNLCFHHFDDDSARKVLRSAVKGADAFVIFELTHRTISALLNTTLVVLGTLLTTLHWFWHSPLHMVFTYIIPIIPLFFAWDGYVSCIRGRTERELRALIYDRRRSGGQHANGVDDDDDEVDLSEWEFRSGEKLVLPPFGYLYWFVGVKRSSRRS</sequence>
<dbReference type="STRING" id="1408163.A0A0F4YY76"/>
<reference evidence="2 3" key="1">
    <citation type="submission" date="2015-04" db="EMBL/GenBank/DDBJ databases">
        <authorList>
            <person name="Heijne W.H."/>
            <person name="Fedorova N.D."/>
            <person name="Nierman W.C."/>
            <person name="Vollebregt A.W."/>
            <person name="Zhao Z."/>
            <person name="Wu L."/>
            <person name="Kumar M."/>
            <person name="Stam H."/>
            <person name="van den Berg M.A."/>
            <person name="Pel H.J."/>
        </authorList>
    </citation>
    <scope>NUCLEOTIDE SEQUENCE [LARGE SCALE GENOMIC DNA]</scope>
    <source>
        <strain evidence="2 3">CBS 393.64</strain>
    </source>
</reference>
<organism evidence="2 3">
    <name type="scientific">Rasamsonia emersonii (strain ATCC 16479 / CBS 393.64 / IMI 116815)</name>
    <dbReference type="NCBI Taxonomy" id="1408163"/>
    <lineage>
        <taxon>Eukaryota</taxon>
        <taxon>Fungi</taxon>
        <taxon>Dikarya</taxon>
        <taxon>Ascomycota</taxon>
        <taxon>Pezizomycotina</taxon>
        <taxon>Eurotiomycetes</taxon>
        <taxon>Eurotiomycetidae</taxon>
        <taxon>Eurotiales</taxon>
        <taxon>Trichocomaceae</taxon>
        <taxon>Rasamsonia</taxon>
    </lineage>
</organism>
<dbReference type="GeneID" id="25315081"/>
<accession>A0A0F4YY76</accession>
<proteinExistence type="predicted"/>
<gene>
    <name evidence="2" type="ORF">T310_2730</name>
</gene>
<name>A0A0F4YY76_RASE3</name>
<keyword evidence="1" id="KW-1133">Transmembrane helix</keyword>
<feature type="transmembrane region" description="Helical" evidence="1">
    <location>
        <begin position="222"/>
        <end position="243"/>
    </location>
</feature>